<dbReference type="SUPFAM" id="SSF53383">
    <property type="entry name" value="PLP-dependent transferases"/>
    <property type="match status" value="1"/>
</dbReference>
<sequence length="379" mass="40915">MKKPVYLDYNATTPIDKEVAKEMIPYIETFYGNPSSSYQMGRKNKEAVENAREQVAGLINCKPDEIVFTSGGTESNNIAIKGIAFANKGKGKHIITTSVEHPAVMEVCKYLAGYGFEVTYLPVDKYGAVDTEGLANAIRKDTILISIMHANNEVGTIQPIGQISSIANPKGIFVHTDAAQSVGKIETNITKLGVALLTIAGHKLYAPKGIGALYIRHGIKIENLMHGAGQERGIRPGTENIIGIVGLGKACEIAQRDLGKHQRHLLNMRERLLEGLLFELNNRVTINSNLNNSLPNTLSVAFDKVEAHTLASLISNDILISTGSACHSGLTEVSPVLKAMNINITTAASTVRISIGKNTTKEEIDFAVKIITNAVNQLS</sequence>
<evidence type="ECO:0000256" key="5">
    <source>
        <dbReference type="ARBA" id="ARBA00022723"/>
    </source>
</evidence>
<dbReference type="GO" id="GO:0051536">
    <property type="term" value="F:iron-sulfur cluster binding"/>
    <property type="evidence" value="ECO:0007669"/>
    <property type="project" value="UniProtKB-KW"/>
</dbReference>
<reference evidence="10" key="1">
    <citation type="submission" date="2018-06" db="EMBL/GenBank/DDBJ databases">
        <authorList>
            <person name="Zhirakovskaya E."/>
        </authorList>
    </citation>
    <scope>NUCLEOTIDE SEQUENCE</scope>
</reference>
<dbReference type="PANTHER" id="PTHR11601:SF34">
    <property type="entry name" value="CYSTEINE DESULFURASE"/>
    <property type="match status" value="1"/>
</dbReference>
<dbReference type="FunFam" id="3.40.640.10:FF:000003">
    <property type="entry name" value="Cysteine desulfurase IscS"/>
    <property type="match status" value="1"/>
</dbReference>
<dbReference type="Pfam" id="PF00266">
    <property type="entry name" value="Aminotran_5"/>
    <property type="match status" value="1"/>
</dbReference>
<keyword evidence="6" id="KW-0663">Pyridoxal phosphate</keyword>
<evidence type="ECO:0000256" key="3">
    <source>
        <dbReference type="ARBA" id="ARBA00012239"/>
    </source>
</evidence>
<dbReference type="GO" id="GO:0046872">
    <property type="term" value="F:metal ion binding"/>
    <property type="evidence" value="ECO:0007669"/>
    <property type="project" value="UniProtKB-KW"/>
</dbReference>
<dbReference type="PIRSF" id="PIRSF005572">
    <property type="entry name" value="NifS"/>
    <property type="match status" value="1"/>
</dbReference>
<evidence type="ECO:0000259" key="9">
    <source>
        <dbReference type="Pfam" id="PF00266"/>
    </source>
</evidence>
<evidence type="ECO:0000313" key="10">
    <source>
        <dbReference type="EMBL" id="VAW13298.1"/>
    </source>
</evidence>
<dbReference type="EMBL" id="UOEP01000019">
    <property type="protein sequence ID" value="VAW13298.1"/>
    <property type="molecule type" value="Genomic_DNA"/>
</dbReference>
<dbReference type="Gene3D" id="3.40.640.10">
    <property type="entry name" value="Type I PLP-dependent aspartate aminotransferase-like (Major domain)"/>
    <property type="match status" value="1"/>
</dbReference>
<dbReference type="NCBIfam" id="NF002806">
    <property type="entry name" value="PRK02948.1"/>
    <property type="match status" value="1"/>
</dbReference>
<keyword evidence="7" id="KW-0408">Iron</keyword>
<evidence type="ECO:0000256" key="4">
    <source>
        <dbReference type="ARBA" id="ARBA00022679"/>
    </source>
</evidence>
<protein>
    <recommendedName>
        <fullName evidence="3">cysteine desulfurase</fullName>
        <ecNumber evidence="3">2.8.1.7</ecNumber>
    </recommendedName>
</protein>
<dbReference type="InterPro" id="IPR015424">
    <property type="entry name" value="PyrdxlP-dep_Trfase"/>
</dbReference>
<evidence type="ECO:0000256" key="1">
    <source>
        <dbReference type="ARBA" id="ARBA00001933"/>
    </source>
</evidence>
<keyword evidence="4 10" id="KW-0808">Transferase</keyword>
<dbReference type="EC" id="2.8.1.7" evidence="3"/>
<comment type="similarity">
    <text evidence="2">Belongs to the class-V pyridoxal-phosphate-dependent aminotransferase family. NifS/IscS subfamily.</text>
</comment>
<evidence type="ECO:0000256" key="8">
    <source>
        <dbReference type="ARBA" id="ARBA00023014"/>
    </source>
</evidence>
<dbReference type="PANTHER" id="PTHR11601">
    <property type="entry name" value="CYSTEINE DESULFURYLASE FAMILY MEMBER"/>
    <property type="match status" value="1"/>
</dbReference>
<dbReference type="InterPro" id="IPR015421">
    <property type="entry name" value="PyrdxlP-dep_Trfase_major"/>
</dbReference>
<dbReference type="InterPro" id="IPR015422">
    <property type="entry name" value="PyrdxlP-dep_Trfase_small"/>
</dbReference>
<proteinExistence type="inferred from homology"/>
<evidence type="ECO:0000256" key="2">
    <source>
        <dbReference type="ARBA" id="ARBA00006490"/>
    </source>
</evidence>
<evidence type="ECO:0000256" key="7">
    <source>
        <dbReference type="ARBA" id="ARBA00023004"/>
    </source>
</evidence>
<dbReference type="AlphaFoldDB" id="A0A3B0T5P3"/>
<keyword evidence="5" id="KW-0479">Metal-binding</keyword>
<gene>
    <name evidence="10" type="ORF">MNBD_BACTEROID01-2486</name>
</gene>
<feature type="domain" description="Aminotransferase class V" evidence="9">
    <location>
        <begin position="5"/>
        <end position="365"/>
    </location>
</feature>
<comment type="cofactor">
    <cofactor evidence="1">
        <name>pyridoxal 5'-phosphate</name>
        <dbReference type="ChEBI" id="CHEBI:597326"/>
    </cofactor>
</comment>
<dbReference type="InterPro" id="IPR016454">
    <property type="entry name" value="Cysteine_dSase"/>
</dbReference>
<accession>A0A3B0T5P3</accession>
<dbReference type="InterPro" id="IPR000192">
    <property type="entry name" value="Aminotrans_V_dom"/>
</dbReference>
<dbReference type="Gene3D" id="3.90.1150.10">
    <property type="entry name" value="Aspartate Aminotransferase, domain 1"/>
    <property type="match status" value="1"/>
</dbReference>
<organism evidence="10">
    <name type="scientific">hydrothermal vent metagenome</name>
    <dbReference type="NCBI Taxonomy" id="652676"/>
    <lineage>
        <taxon>unclassified sequences</taxon>
        <taxon>metagenomes</taxon>
        <taxon>ecological metagenomes</taxon>
    </lineage>
</organism>
<keyword evidence="8" id="KW-0411">Iron-sulfur</keyword>
<dbReference type="GO" id="GO:0031071">
    <property type="term" value="F:cysteine desulfurase activity"/>
    <property type="evidence" value="ECO:0007669"/>
    <property type="project" value="UniProtKB-EC"/>
</dbReference>
<evidence type="ECO:0000256" key="6">
    <source>
        <dbReference type="ARBA" id="ARBA00022898"/>
    </source>
</evidence>
<dbReference type="Gene3D" id="1.10.260.50">
    <property type="match status" value="1"/>
</dbReference>
<name>A0A3B0T5P3_9ZZZZ</name>